<evidence type="ECO:0008006" key="3">
    <source>
        <dbReference type="Google" id="ProtNLM"/>
    </source>
</evidence>
<dbReference type="NCBIfam" id="TIGR02532">
    <property type="entry name" value="IV_pilin_GFxxxE"/>
    <property type="match status" value="1"/>
</dbReference>
<sequence>MISRNKKNRGFTLVETLLAVLILAIAITGPLTIAAKGLQLTLTARDQVMAGLLAQDALEYIHFIRDTNRLNNQNWLAGLNGTSNSHTTNITGGQATCTGGNFCTVDSLADQVTLCGTSLTQCASTLLYYNASGGNYTYATAGNTPTIFSRSVSVTTPSPGGNVNEADIRVVVQWRDIGGSLRSLELRDALLNWQ</sequence>
<reference evidence="1 2" key="1">
    <citation type="journal article" date="2016" name="Nat. Commun.">
        <title>Thousands of microbial genomes shed light on interconnected biogeochemical processes in an aquifer system.</title>
        <authorList>
            <person name="Anantharaman K."/>
            <person name="Brown C.T."/>
            <person name="Hug L.A."/>
            <person name="Sharon I."/>
            <person name="Castelle C.J."/>
            <person name="Probst A.J."/>
            <person name="Thomas B.C."/>
            <person name="Singh A."/>
            <person name="Wilkins M.J."/>
            <person name="Karaoz U."/>
            <person name="Brodie E.L."/>
            <person name="Williams K.H."/>
            <person name="Hubbard S.S."/>
            <person name="Banfield J.F."/>
        </authorList>
    </citation>
    <scope>NUCLEOTIDE SEQUENCE [LARGE SCALE GENOMIC DNA]</scope>
</reference>
<name>A0A1F4Y2A7_9BACT</name>
<comment type="caution">
    <text evidence="1">The sequence shown here is derived from an EMBL/GenBank/DDBJ whole genome shotgun (WGS) entry which is preliminary data.</text>
</comment>
<dbReference type="Pfam" id="PF07963">
    <property type="entry name" value="N_methyl"/>
    <property type="match status" value="1"/>
</dbReference>
<dbReference type="STRING" id="1797247.A2419_01395"/>
<protein>
    <recommendedName>
        <fullName evidence="3">Type II secretion system protein GspI C-terminal domain-containing protein</fullName>
    </recommendedName>
</protein>
<dbReference type="Proteomes" id="UP000176568">
    <property type="component" value="Unassembled WGS sequence"/>
</dbReference>
<proteinExistence type="predicted"/>
<dbReference type="InterPro" id="IPR012902">
    <property type="entry name" value="N_methyl_site"/>
</dbReference>
<dbReference type="AlphaFoldDB" id="A0A1F4Y2A7"/>
<evidence type="ECO:0000313" key="2">
    <source>
        <dbReference type="Proteomes" id="UP000176568"/>
    </source>
</evidence>
<evidence type="ECO:0000313" key="1">
    <source>
        <dbReference type="EMBL" id="OGC88107.1"/>
    </source>
</evidence>
<gene>
    <name evidence="1" type="ORF">A2419_01395</name>
</gene>
<dbReference type="EMBL" id="MEXB01000012">
    <property type="protein sequence ID" value="OGC88107.1"/>
    <property type="molecule type" value="Genomic_DNA"/>
</dbReference>
<organism evidence="1 2">
    <name type="scientific">Candidatus Adlerbacteria bacterium RIFOXYC1_FULL_48_26</name>
    <dbReference type="NCBI Taxonomy" id="1797247"/>
    <lineage>
        <taxon>Bacteria</taxon>
        <taxon>Candidatus Adleribacteriota</taxon>
    </lineage>
</organism>
<accession>A0A1F4Y2A7</accession>